<dbReference type="EMBL" id="RSFW01000018">
    <property type="protein sequence ID" value="RSD25936.1"/>
    <property type="molecule type" value="Genomic_DNA"/>
</dbReference>
<organism evidence="2 3">
    <name type="scientific">Mesobacillus subterraneus</name>
    <dbReference type="NCBI Taxonomy" id="285983"/>
    <lineage>
        <taxon>Bacteria</taxon>
        <taxon>Bacillati</taxon>
        <taxon>Bacillota</taxon>
        <taxon>Bacilli</taxon>
        <taxon>Bacillales</taxon>
        <taxon>Bacillaceae</taxon>
        <taxon>Mesobacillus</taxon>
    </lineage>
</organism>
<feature type="transmembrane region" description="Helical" evidence="1">
    <location>
        <begin position="15"/>
        <end position="34"/>
    </location>
</feature>
<dbReference type="PANTHER" id="PTHR43471:SF12">
    <property type="entry name" value="HYPOTHETICAL MEMBRANE PROTEIN, CONSERVED"/>
    <property type="match status" value="1"/>
</dbReference>
<feature type="transmembrane region" description="Helical" evidence="1">
    <location>
        <begin position="239"/>
        <end position="259"/>
    </location>
</feature>
<dbReference type="AlphaFoldDB" id="A0A427TNQ7"/>
<comment type="caution">
    <text evidence="2">The sequence shown here is derived from an EMBL/GenBank/DDBJ whole genome shotgun (WGS) entry which is preliminary data.</text>
</comment>
<keyword evidence="1" id="KW-1133">Transmembrane helix</keyword>
<evidence type="ECO:0000256" key="1">
    <source>
        <dbReference type="SAM" id="Phobius"/>
    </source>
</evidence>
<reference evidence="3" key="1">
    <citation type="submission" date="2018-12" db="EMBL/GenBank/DDBJ databases">
        <title>Bacillus chawlae sp. nov., Bacillus glennii sp. nov., and Bacillus saganii sp. nov. Isolated from the Vehicle Assembly Building at Kennedy Space Center where the Viking Spacecraft were Assembled.</title>
        <authorList>
            <person name="Seuylemezian A."/>
            <person name="Vaishampayan P."/>
        </authorList>
    </citation>
    <scope>NUCLEOTIDE SEQUENCE [LARGE SCALE GENOMIC DNA]</scope>
    <source>
        <strain evidence="3">DSM 13966</strain>
    </source>
</reference>
<dbReference type="Pfam" id="PF12679">
    <property type="entry name" value="ABC2_membrane_2"/>
    <property type="match status" value="1"/>
</dbReference>
<proteinExistence type="predicted"/>
<evidence type="ECO:0000313" key="3">
    <source>
        <dbReference type="Proteomes" id="UP000279911"/>
    </source>
</evidence>
<feature type="transmembrane region" description="Helical" evidence="1">
    <location>
        <begin position="70"/>
        <end position="91"/>
    </location>
</feature>
<name>A0A427TNQ7_9BACI</name>
<dbReference type="GO" id="GO:0005886">
    <property type="term" value="C:plasma membrane"/>
    <property type="evidence" value="ECO:0007669"/>
    <property type="project" value="UniProtKB-SubCell"/>
</dbReference>
<dbReference type="Proteomes" id="UP000279911">
    <property type="component" value="Unassembled WGS sequence"/>
</dbReference>
<feature type="transmembrane region" description="Helical" evidence="1">
    <location>
        <begin position="189"/>
        <end position="207"/>
    </location>
</feature>
<dbReference type="PANTHER" id="PTHR43471">
    <property type="entry name" value="ABC TRANSPORTER PERMEASE"/>
    <property type="match status" value="1"/>
</dbReference>
<protein>
    <submittedName>
        <fullName evidence="2">ABC transporter</fullName>
    </submittedName>
</protein>
<dbReference type="OrthoDB" id="9800309at2"/>
<evidence type="ECO:0000313" key="2">
    <source>
        <dbReference type="EMBL" id="RSD25936.1"/>
    </source>
</evidence>
<gene>
    <name evidence="2" type="ORF">EJA10_16260</name>
</gene>
<keyword evidence="1" id="KW-0812">Transmembrane</keyword>
<sequence length="266" mass="29211">MNIFKREMKANRKSLIIWSIGVIFMVASGMGKYSSLEGAGGQSMNALMADMPKSLQAIMGTGSLDLSTPIGYYGVLFLYLAVMAAIHAAMLGSNIISKEERDKTIEFLLVKPISRTRMMTSKLVAALVNIVIFNLVTFASSVGLVQKFADGEEVIGDISMLMGGMFILQLIFLVIGTAIAAFFKNAKKATSLATGILLFLFIISIAIDMNEKLDGLKYFTPFKYFDAKLMLKEGGFEPLYLGLSAIVFVGLTIVTYTFYRKRDMNI</sequence>
<dbReference type="GO" id="GO:0140359">
    <property type="term" value="F:ABC-type transporter activity"/>
    <property type="evidence" value="ECO:0007669"/>
    <property type="project" value="InterPro"/>
</dbReference>
<feature type="transmembrane region" description="Helical" evidence="1">
    <location>
        <begin position="123"/>
        <end position="146"/>
    </location>
</feature>
<keyword evidence="1" id="KW-0472">Membrane</keyword>
<dbReference type="RefSeq" id="WP_125481082.1">
    <property type="nucleotide sequence ID" value="NZ_RSFW01000018.1"/>
</dbReference>
<accession>A0A427TNQ7</accession>
<feature type="transmembrane region" description="Helical" evidence="1">
    <location>
        <begin position="158"/>
        <end position="182"/>
    </location>
</feature>